<sequence length="106" mass="11855">MPGSAASGGLSLASPRFSHNPLPPLQKVTTPGDKFRVMLNQRADSSEFLGIHRENRVPALPTMPLDRKALPEDWVRYACRQSERFPAGPRAERRAPEEWPITLVHS</sequence>
<keyword evidence="3" id="KW-1185">Reference proteome</keyword>
<evidence type="ECO:0000313" key="2">
    <source>
        <dbReference type="EMBL" id="AWO95736.1"/>
    </source>
</evidence>
<reference evidence="2 3" key="1">
    <citation type="submission" date="2017-12" db="EMBL/GenBank/DDBJ databases">
        <title>Integrating genomic resources of turbot (Scophthalmus maximus) in depth evaluation of genetic and physical mapping variation across individuals.</title>
        <authorList>
            <person name="Martinez P."/>
        </authorList>
    </citation>
    <scope>NUCLEOTIDE SEQUENCE [LARGE SCALE GENOMIC DNA]</scope>
</reference>
<dbReference type="Proteomes" id="UP000246464">
    <property type="component" value="Chromosome 1"/>
</dbReference>
<feature type="region of interest" description="Disordered" evidence="1">
    <location>
        <begin position="85"/>
        <end position="106"/>
    </location>
</feature>
<evidence type="ECO:0000313" key="3">
    <source>
        <dbReference type="Proteomes" id="UP000246464"/>
    </source>
</evidence>
<evidence type="ECO:0000256" key="1">
    <source>
        <dbReference type="SAM" id="MobiDB-lite"/>
    </source>
</evidence>
<accession>A0A2U9AVU0</accession>
<feature type="compositionally biased region" description="Low complexity" evidence="1">
    <location>
        <begin position="1"/>
        <end position="14"/>
    </location>
</feature>
<organism evidence="2 3">
    <name type="scientific">Scophthalmus maximus</name>
    <name type="common">Turbot</name>
    <name type="synonym">Psetta maxima</name>
    <dbReference type="NCBI Taxonomy" id="52904"/>
    <lineage>
        <taxon>Eukaryota</taxon>
        <taxon>Metazoa</taxon>
        <taxon>Chordata</taxon>
        <taxon>Craniata</taxon>
        <taxon>Vertebrata</taxon>
        <taxon>Euteleostomi</taxon>
        <taxon>Actinopterygii</taxon>
        <taxon>Neopterygii</taxon>
        <taxon>Teleostei</taxon>
        <taxon>Neoteleostei</taxon>
        <taxon>Acanthomorphata</taxon>
        <taxon>Carangaria</taxon>
        <taxon>Pleuronectiformes</taxon>
        <taxon>Pleuronectoidei</taxon>
        <taxon>Scophthalmidae</taxon>
        <taxon>Scophthalmus</taxon>
    </lineage>
</organism>
<proteinExistence type="predicted"/>
<name>A0A2U9AVU0_SCOMX</name>
<gene>
    <name evidence="2" type="ORF">SMAX5B_002433</name>
</gene>
<dbReference type="AlphaFoldDB" id="A0A2U9AVU0"/>
<protein>
    <submittedName>
        <fullName evidence="2">Uncharacterized protein</fullName>
    </submittedName>
</protein>
<feature type="region of interest" description="Disordered" evidence="1">
    <location>
        <begin position="1"/>
        <end position="29"/>
    </location>
</feature>
<dbReference type="EMBL" id="CP026243">
    <property type="protein sequence ID" value="AWO95736.1"/>
    <property type="molecule type" value="Genomic_DNA"/>
</dbReference>